<dbReference type="PROSITE" id="PS50215">
    <property type="entry name" value="ADAM_MEPRO"/>
    <property type="match status" value="1"/>
</dbReference>
<evidence type="ECO:0000259" key="5">
    <source>
        <dbReference type="PROSITE" id="PS50215"/>
    </source>
</evidence>
<dbReference type="FunFam" id="4.10.70.10:FF:000003">
    <property type="entry name" value="Disintegrin and metalloproteinase domain-containing protein 17"/>
    <property type="match status" value="1"/>
</dbReference>
<keyword evidence="3" id="KW-0472">Membrane</keyword>
<feature type="active site" evidence="2">
    <location>
        <position position="412"/>
    </location>
</feature>
<name>A0A813M293_9BILA</name>
<dbReference type="Gene3D" id="4.10.70.30">
    <property type="match status" value="1"/>
</dbReference>
<evidence type="ECO:0008006" key="8">
    <source>
        <dbReference type="Google" id="ProtNLM"/>
    </source>
</evidence>
<feature type="domain" description="Disintegrin" evidence="4">
    <location>
        <begin position="479"/>
        <end position="570"/>
    </location>
</feature>
<keyword evidence="7" id="KW-1185">Reference proteome</keyword>
<dbReference type="Pfam" id="PF00200">
    <property type="entry name" value="Disintegrin"/>
    <property type="match status" value="1"/>
</dbReference>
<dbReference type="GO" id="GO:0005886">
    <property type="term" value="C:plasma membrane"/>
    <property type="evidence" value="ECO:0007669"/>
    <property type="project" value="TreeGrafter"/>
</dbReference>
<keyword evidence="3" id="KW-1133">Transmembrane helix</keyword>
<dbReference type="InterPro" id="IPR024079">
    <property type="entry name" value="MetalloPept_cat_dom_sf"/>
</dbReference>
<dbReference type="GO" id="GO:0006509">
    <property type="term" value="P:membrane protein ectodomain proteolysis"/>
    <property type="evidence" value="ECO:0007669"/>
    <property type="project" value="TreeGrafter"/>
</dbReference>
<dbReference type="EMBL" id="CAJNOC010000012">
    <property type="protein sequence ID" value="CAF0705583.1"/>
    <property type="molecule type" value="Genomic_DNA"/>
</dbReference>
<feature type="binding site" evidence="2">
    <location>
        <position position="415"/>
    </location>
    <ligand>
        <name>Zn(2+)</name>
        <dbReference type="ChEBI" id="CHEBI:29105"/>
        <note>catalytic</note>
    </ligand>
</feature>
<dbReference type="SUPFAM" id="SSF55486">
    <property type="entry name" value="Metalloproteases ('zincins'), catalytic domain"/>
    <property type="match status" value="1"/>
</dbReference>
<accession>A0A813M293</accession>
<dbReference type="Gene3D" id="3.40.390.10">
    <property type="entry name" value="Collagenase (Catalytic Domain)"/>
    <property type="match status" value="1"/>
</dbReference>
<keyword evidence="3" id="KW-0812">Transmembrane</keyword>
<dbReference type="GO" id="GO:0007219">
    <property type="term" value="P:Notch signaling pathway"/>
    <property type="evidence" value="ECO:0007669"/>
    <property type="project" value="TreeGrafter"/>
</dbReference>
<keyword evidence="2" id="KW-0479">Metal-binding</keyword>
<dbReference type="GO" id="GO:0046872">
    <property type="term" value="F:metal ion binding"/>
    <property type="evidence" value="ECO:0007669"/>
    <property type="project" value="UniProtKB-KW"/>
</dbReference>
<dbReference type="PANTHER" id="PTHR45702:SF6">
    <property type="entry name" value="DISINTEGRIN AND METALLOPROTEINASE DOMAIN-CONTAINING PROTEIN 17"/>
    <property type="match status" value="1"/>
</dbReference>
<feature type="domain" description="Peptidase M12B" evidence="5">
    <location>
        <begin position="235"/>
        <end position="467"/>
    </location>
</feature>
<dbReference type="PANTHER" id="PTHR45702">
    <property type="entry name" value="ADAM10/ADAM17 METALLOPEPTIDASE FAMILY MEMBER"/>
    <property type="match status" value="1"/>
</dbReference>
<dbReference type="Gene3D" id="4.10.70.10">
    <property type="entry name" value="Disintegrin domain"/>
    <property type="match status" value="1"/>
</dbReference>
<dbReference type="InterPro" id="IPR036436">
    <property type="entry name" value="Disintegrin_dom_sf"/>
</dbReference>
<keyword evidence="1" id="KW-1015">Disulfide bond</keyword>
<evidence type="ECO:0000256" key="3">
    <source>
        <dbReference type="SAM" id="Phobius"/>
    </source>
</evidence>
<comment type="caution">
    <text evidence="6">The sequence shown here is derived from an EMBL/GenBank/DDBJ whole genome shotgun (WGS) entry which is preliminary data.</text>
</comment>
<dbReference type="Proteomes" id="UP000663879">
    <property type="component" value="Unassembled WGS sequence"/>
</dbReference>
<dbReference type="InterPro" id="IPR032029">
    <property type="entry name" value="ADAM17_MPD"/>
</dbReference>
<protein>
    <recommendedName>
        <fullName evidence="8">ADAM17</fullName>
    </recommendedName>
</protein>
<keyword evidence="2" id="KW-0862">Zinc</keyword>
<sequence length="743" mass="85100">MGYGLIALIITSLINYTEQINQGDVLPLKKYQELEYESFNFQTQKSRVNKRETSVLDSVYLQSNRLKFRAFDREFNLILKKDTHLVANNINIELRYSNKPSEYLNDFFSSNYYTGIVDNEQDSQVILYFENQNSSNTSQPLIFAQIRLKTKNLSTNYYIEPLIQPNGSKNKQKYIVYKSEDVQSDIYANGIFNTTFCRTKYAFNSMSSVYNSTKSDEYSEIRKKRQSTNTEPRRNRCNLALVADHKFYREIGNSNDRLTTAYLMNIIASVNGIYTTTKFNIEEDTDSPLNTNYGFSIEKIIIHKEPSLSDNYNSANSSSDSEVILDQFGEEDWSSYCLAHLFTYKVLNNGVLGLAYVGSPHKNNVGGMCSEIGWSRKTSRLSVNTGLSSYKSSSSNQGRLLQKEAELVTAHEFGHNWGSEHDPRKLECTPSSSDGGYYIMYPYSNSGNEINNNRFSSCSINYISEVLKARSDCLKPESTAFCGNDRVEPGEECDGGMKGREGLDPCCDYNCKLRPNSECSDNNHYCCQGCKIAPQNYKCYSSSNFFECFNDYSFCDGVSKDCPSPSQRPKDYPCNSYDKGKCNENGQCNSLCRQMDKHYEQCKCSNKEEKCMVCCRDAFANSSVCKPIHNIFPQVSLTYLSEGRPCLEGICEKNICQPKIKDHMRRLWKIIEKGSISAFVEFARRNIVAAVIVISLAIWIPLSCCIHFCHDKRIKSEYQQMIRREYQKSRLVNNDEFDDNFDQ</sequence>
<feature type="binding site" evidence="2">
    <location>
        <position position="421"/>
    </location>
    <ligand>
        <name>Zn(2+)</name>
        <dbReference type="ChEBI" id="CHEBI:29105"/>
        <note>catalytic</note>
    </ligand>
</feature>
<dbReference type="InterPro" id="IPR051489">
    <property type="entry name" value="ADAM_Metalloproteinase"/>
</dbReference>
<dbReference type="Pfam" id="PF13688">
    <property type="entry name" value="Reprolysin_5"/>
    <property type="match status" value="1"/>
</dbReference>
<gene>
    <name evidence="6" type="ORF">OXX778_LOCUS265</name>
</gene>
<proteinExistence type="predicted"/>
<evidence type="ECO:0000313" key="6">
    <source>
        <dbReference type="EMBL" id="CAF0705583.1"/>
    </source>
</evidence>
<feature type="binding site" evidence="2">
    <location>
        <position position="411"/>
    </location>
    <ligand>
        <name>Zn(2+)</name>
        <dbReference type="ChEBI" id="CHEBI:29105"/>
        <note>catalytic</note>
    </ligand>
</feature>
<reference evidence="6" key="1">
    <citation type="submission" date="2021-02" db="EMBL/GenBank/DDBJ databases">
        <authorList>
            <person name="Nowell W R."/>
        </authorList>
    </citation>
    <scope>NUCLEOTIDE SEQUENCE</scope>
    <source>
        <strain evidence="6">Ploen Becks lab</strain>
    </source>
</reference>
<evidence type="ECO:0000256" key="1">
    <source>
        <dbReference type="ARBA" id="ARBA00023157"/>
    </source>
</evidence>
<dbReference type="GO" id="GO:0004222">
    <property type="term" value="F:metalloendopeptidase activity"/>
    <property type="evidence" value="ECO:0007669"/>
    <property type="project" value="InterPro"/>
</dbReference>
<dbReference type="PROSITE" id="PS50214">
    <property type="entry name" value="DISINTEGRIN_2"/>
    <property type="match status" value="1"/>
</dbReference>
<dbReference type="AlphaFoldDB" id="A0A813M293"/>
<organism evidence="6 7">
    <name type="scientific">Brachionus calyciflorus</name>
    <dbReference type="NCBI Taxonomy" id="104777"/>
    <lineage>
        <taxon>Eukaryota</taxon>
        <taxon>Metazoa</taxon>
        <taxon>Spiralia</taxon>
        <taxon>Gnathifera</taxon>
        <taxon>Rotifera</taxon>
        <taxon>Eurotatoria</taxon>
        <taxon>Monogononta</taxon>
        <taxon>Pseudotrocha</taxon>
        <taxon>Ploima</taxon>
        <taxon>Brachionidae</taxon>
        <taxon>Brachionus</taxon>
    </lineage>
</organism>
<dbReference type="SMART" id="SM00050">
    <property type="entry name" value="DISIN"/>
    <property type="match status" value="1"/>
</dbReference>
<dbReference type="OrthoDB" id="2131567at2759"/>
<dbReference type="InterPro" id="IPR001590">
    <property type="entry name" value="Peptidase_M12B"/>
</dbReference>
<evidence type="ECO:0000313" key="7">
    <source>
        <dbReference type="Proteomes" id="UP000663879"/>
    </source>
</evidence>
<feature type="transmembrane region" description="Helical" evidence="3">
    <location>
        <begin position="687"/>
        <end position="709"/>
    </location>
</feature>
<evidence type="ECO:0000256" key="2">
    <source>
        <dbReference type="PROSITE-ProRule" id="PRU00276"/>
    </source>
</evidence>
<dbReference type="InterPro" id="IPR001762">
    <property type="entry name" value="Disintegrin_dom"/>
</dbReference>
<evidence type="ECO:0000259" key="4">
    <source>
        <dbReference type="PROSITE" id="PS50214"/>
    </source>
</evidence>
<dbReference type="SUPFAM" id="SSF57552">
    <property type="entry name" value="Blood coagulation inhibitor (disintegrin)"/>
    <property type="match status" value="1"/>
</dbReference>
<dbReference type="Pfam" id="PF16698">
    <property type="entry name" value="ADAM17_MPD"/>
    <property type="match status" value="1"/>
</dbReference>
<comment type="caution">
    <text evidence="2">Lacks conserved residue(s) required for the propagation of feature annotation.</text>
</comment>